<keyword evidence="5" id="KW-0165">Cleavage on pair of basic residues</keyword>
<evidence type="ECO:0000256" key="4">
    <source>
        <dbReference type="ARBA" id="ARBA00022553"/>
    </source>
</evidence>
<dbReference type="RefSeq" id="XP_015266795.1">
    <property type="nucleotide sequence ID" value="XM_015411309.1"/>
</dbReference>
<feature type="domain" description="BRICHOS" evidence="17">
    <location>
        <begin position="133"/>
        <end position="227"/>
    </location>
</feature>
<keyword evidence="10" id="KW-1015">Disulfide bond</keyword>
<dbReference type="PANTHER" id="PTHR10962">
    <property type="entry name" value="INTEGRAL TRANSMEMBRANE PROTEIN 2"/>
    <property type="match status" value="1"/>
</dbReference>
<protein>
    <recommendedName>
        <fullName evidence="16">Integral membrane protein 2</fullName>
    </recommendedName>
</protein>
<comment type="subunit">
    <text evidence="15">Interacts with BACE1. Interacts with APP. Interacts with STMN2.</text>
</comment>
<evidence type="ECO:0000313" key="18">
    <source>
        <dbReference type="Proteomes" id="UP000694871"/>
    </source>
</evidence>
<keyword evidence="6 16" id="KW-0812">Transmembrane</keyword>
<keyword evidence="8 16" id="KW-1133">Transmembrane helix</keyword>
<dbReference type="SMART" id="SM01039">
    <property type="entry name" value="BRICHOS"/>
    <property type="match status" value="1"/>
</dbReference>
<dbReference type="GeneID" id="107110517"/>
<evidence type="ECO:0000256" key="13">
    <source>
        <dbReference type="ARBA" id="ARBA00037782"/>
    </source>
</evidence>
<dbReference type="PROSITE" id="PS50869">
    <property type="entry name" value="BRICHOS"/>
    <property type="match status" value="1"/>
</dbReference>
<evidence type="ECO:0000256" key="10">
    <source>
        <dbReference type="ARBA" id="ARBA00023157"/>
    </source>
</evidence>
<keyword evidence="7 16" id="KW-0735">Signal-anchor</keyword>
<evidence type="ECO:0000256" key="9">
    <source>
        <dbReference type="ARBA" id="ARBA00023136"/>
    </source>
</evidence>
<organism evidence="18 19">
    <name type="scientific">Gekko japonicus</name>
    <name type="common">Schlegel's Japanese gecko</name>
    <dbReference type="NCBI Taxonomy" id="146911"/>
    <lineage>
        <taxon>Eukaryota</taxon>
        <taxon>Metazoa</taxon>
        <taxon>Chordata</taxon>
        <taxon>Craniata</taxon>
        <taxon>Vertebrata</taxon>
        <taxon>Euteleostomi</taxon>
        <taxon>Lepidosauria</taxon>
        <taxon>Squamata</taxon>
        <taxon>Bifurcata</taxon>
        <taxon>Gekkota</taxon>
        <taxon>Gekkonidae</taxon>
        <taxon>Gekkoninae</taxon>
        <taxon>Gekko</taxon>
    </lineage>
</organism>
<keyword evidence="12" id="KW-0458">Lysosome</keyword>
<keyword evidence="11" id="KW-0325">Glycoprotein</keyword>
<evidence type="ECO:0000256" key="12">
    <source>
        <dbReference type="ARBA" id="ARBA00023228"/>
    </source>
</evidence>
<evidence type="ECO:0000256" key="1">
    <source>
        <dbReference type="ARBA" id="ARBA00004401"/>
    </source>
</evidence>
<dbReference type="InterPro" id="IPR040145">
    <property type="entry name" value="ITM2"/>
</dbReference>
<keyword evidence="9 16" id="KW-0472">Membrane</keyword>
<comment type="subcellular location">
    <subcellularLocation>
        <location evidence="1">Cell membrane</location>
        <topology evidence="1">Single-pass type II membrane protein</topology>
    </subcellularLocation>
    <subcellularLocation>
        <location evidence="14">Lysosome membrane</location>
        <topology evidence="14">Single-pass type II membrane protein</topology>
    </subcellularLocation>
    <subcellularLocation>
        <location evidence="16">Membrane</location>
        <topology evidence="16">Single-pass type II membrane protein</topology>
    </subcellularLocation>
</comment>
<evidence type="ECO:0000256" key="6">
    <source>
        <dbReference type="ARBA" id="ARBA00022692"/>
    </source>
</evidence>
<evidence type="ECO:0000256" key="14">
    <source>
        <dbReference type="ARBA" id="ARBA00037874"/>
    </source>
</evidence>
<evidence type="ECO:0000256" key="3">
    <source>
        <dbReference type="ARBA" id="ARBA00022475"/>
    </source>
</evidence>
<accession>A0ABM1JZA8</accession>
<dbReference type="Pfam" id="PF04089">
    <property type="entry name" value="BRICHOS"/>
    <property type="match status" value="1"/>
</dbReference>
<evidence type="ECO:0000256" key="16">
    <source>
        <dbReference type="RuleBase" id="RU367061"/>
    </source>
</evidence>
<reference evidence="19" key="1">
    <citation type="submission" date="2025-08" db="UniProtKB">
        <authorList>
            <consortium name="RefSeq"/>
        </authorList>
    </citation>
    <scope>IDENTIFICATION</scope>
</reference>
<comment type="function">
    <text evidence="13">Negative regulator of amyloid-beta peptide production. May inhibit the processing of APP by blocking its access to alpha- and beta-secretase. Binding to the beta-secretase-cleaved APP C-terminal fragment is negligible, suggesting that ITM2C is a poor gamma-secretase cleavage inhibitor. May play a role in TNF-induced cell death and neuronal differentiation.</text>
</comment>
<dbReference type="PANTHER" id="PTHR10962:SF5">
    <property type="entry name" value="INTEGRAL MEMBRANE PROTEIN 2C"/>
    <property type="match status" value="1"/>
</dbReference>
<evidence type="ECO:0000256" key="7">
    <source>
        <dbReference type="ARBA" id="ARBA00022968"/>
    </source>
</evidence>
<keyword evidence="18" id="KW-1185">Reference proteome</keyword>
<proteinExistence type="inferred from homology"/>
<evidence type="ECO:0000256" key="2">
    <source>
        <dbReference type="ARBA" id="ARBA00006794"/>
    </source>
</evidence>
<evidence type="ECO:0000256" key="15">
    <source>
        <dbReference type="ARBA" id="ARBA00038611"/>
    </source>
</evidence>
<name>A0ABM1JZA8_GEKJA</name>
<keyword evidence="4" id="KW-0597">Phosphoprotein</keyword>
<evidence type="ECO:0000256" key="11">
    <source>
        <dbReference type="ARBA" id="ARBA00023180"/>
    </source>
</evidence>
<sequence length="264" mass="30823">MVKISFQQPVAELKAEKDGAAACGAKAEIFLPQDVEEQPLPVQSRRSSLSRMCYLTMSLMLLLLGLILTSMYVYRYFSITGSSPTDSENLFHCGVIYQDHYYSELREQLELHEDVRIYLEEDYEQINIPMPHFGESDPADIIHDFQRGLTAYHDIALDKCYVIELNTTIVMPPQSFWELLINMKKGVYLPQTYIIQEEMIVTEHVTDMDQLGSFIYHLCHGKETYRLKRRTSRRHIHRRAAENCHHIRHFENTFVVDTAICQKL</sequence>
<evidence type="ECO:0000256" key="8">
    <source>
        <dbReference type="ARBA" id="ARBA00022989"/>
    </source>
</evidence>
<keyword evidence="3 16" id="KW-1003">Cell membrane</keyword>
<evidence type="ECO:0000256" key="5">
    <source>
        <dbReference type="ARBA" id="ARBA00022685"/>
    </source>
</evidence>
<evidence type="ECO:0000259" key="17">
    <source>
        <dbReference type="PROSITE" id="PS50869"/>
    </source>
</evidence>
<dbReference type="Proteomes" id="UP000694871">
    <property type="component" value="Unplaced"/>
</dbReference>
<dbReference type="InterPro" id="IPR007084">
    <property type="entry name" value="BRICHOS_dom"/>
</dbReference>
<feature type="transmembrane region" description="Helical" evidence="16">
    <location>
        <begin position="53"/>
        <end position="74"/>
    </location>
</feature>
<evidence type="ECO:0000313" key="19">
    <source>
        <dbReference type="RefSeq" id="XP_015266795.1"/>
    </source>
</evidence>
<gene>
    <name evidence="19" type="primary">ITM2C</name>
</gene>
<comment type="similarity">
    <text evidence="2 16">Belongs to the ITM2 family.</text>
</comment>